<gene>
    <name evidence="7" type="ORF">GHT06_014630</name>
</gene>
<dbReference type="EMBL" id="WJBH02000005">
    <property type="protein sequence ID" value="KAI9557878.1"/>
    <property type="molecule type" value="Genomic_DNA"/>
</dbReference>
<evidence type="ECO:0000313" key="8">
    <source>
        <dbReference type="Proteomes" id="UP000820818"/>
    </source>
</evidence>
<dbReference type="GO" id="GO:0016192">
    <property type="term" value="P:vesicle-mediated transport"/>
    <property type="evidence" value="ECO:0007669"/>
    <property type="project" value="UniProtKB-ARBA"/>
</dbReference>
<comment type="similarity">
    <text evidence="1 6">Belongs to the small GTPase superfamily. Arf family.</text>
</comment>
<evidence type="ECO:0000256" key="4">
    <source>
        <dbReference type="PIRSR" id="PIRSR606689-1"/>
    </source>
</evidence>
<protein>
    <submittedName>
        <fullName evidence="7">Uncharacterized protein</fullName>
    </submittedName>
</protein>
<keyword evidence="8" id="KW-1185">Reference proteome</keyword>
<dbReference type="NCBIfam" id="TIGR00231">
    <property type="entry name" value="small_GTP"/>
    <property type="match status" value="1"/>
</dbReference>
<evidence type="ECO:0000256" key="5">
    <source>
        <dbReference type="PIRSR" id="PIRSR606689-2"/>
    </source>
</evidence>
<keyword evidence="3 4" id="KW-0342">GTP-binding</keyword>
<dbReference type="Gene3D" id="3.40.50.300">
    <property type="entry name" value="P-loop containing nucleotide triphosphate hydrolases"/>
    <property type="match status" value="1"/>
</dbReference>
<feature type="binding site" evidence="4">
    <location>
        <begin position="24"/>
        <end position="31"/>
    </location>
    <ligand>
        <name>GTP</name>
        <dbReference type="ChEBI" id="CHEBI:37565"/>
    </ligand>
</feature>
<dbReference type="PROSITE" id="PS51417">
    <property type="entry name" value="ARF"/>
    <property type="match status" value="1"/>
</dbReference>
<keyword evidence="2 4" id="KW-0547">Nucleotide-binding</keyword>
<dbReference type="GO" id="GO:0030010">
    <property type="term" value="P:establishment of cell polarity"/>
    <property type="evidence" value="ECO:0007669"/>
    <property type="project" value="UniProtKB-ARBA"/>
</dbReference>
<evidence type="ECO:0000313" key="7">
    <source>
        <dbReference type="EMBL" id="KAI9557878.1"/>
    </source>
</evidence>
<dbReference type="PANTHER" id="PTHR11711">
    <property type="entry name" value="ADP RIBOSYLATION FACTOR-RELATED"/>
    <property type="match status" value="1"/>
</dbReference>
<dbReference type="InterPro" id="IPR005225">
    <property type="entry name" value="Small_GTP-bd"/>
</dbReference>
<dbReference type="InterPro" id="IPR027417">
    <property type="entry name" value="P-loop_NTPase"/>
</dbReference>
<feature type="binding site" evidence="5">
    <location>
        <position position="31"/>
    </location>
    <ligand>
        <name>Mg(2+)</name>
        <dbReference type="ChEBI" id="CHEBI:18420"/>
    </ligand>
</feature>
<dbReference type="Proteomes" id="UP000820818">
    <property type="component" value="Linkage Group LG5"/>
</dbReference>
<reference evidence="7 8" key="1">
    <citation type="submission" date="2022-05" db="EMBL/GenBank/DDBJ databases">
        <title>A multi-omics perspective on studying reproductive biology in Daphnia sinensis.</title>
        <authorList>
            <person name="Jia J."/>
        </authorList>
    </citation>
    <scope>NUCLEOTIDE SEQUENCE [LARGE SCALE GENOMIC DNA]</scope>
    <source>
        <strain evidence="7 8">WSL</strain>
    </source>
</reference>
<evidence type="ECO:0000256" key="2">
    <source>
        <dbReference type="ARBA" id="ARBA00022741"/>
    </source>
</evidence>
<dbReference type="SMART" id="SM00173">
    <property type="entry name" value="RAS"/>
    <property type="match status" value="1"/>
</dbReference>
<organism evidence="7 8">
    <name type="scientific">Daphnia sinensis</name>
    <dbReference type="NCBI Taxonomy" id="1820382"/>
    <lineage>
        <taxon>Eukaryota</taxon>
        <taxon>Metazoa</taxon>
        <taxon>Ecdysozoa</taxon>
        <taxon>Arthropoda</taxon>
        <taxon>Crustacea</taxon>
        <taxon>Branchiopoda</taxon>
        <taxon>Diplostraca</taxon>
        <taxon>Cladocera</taxon>
        <taxon>Anomopoda</taxon>
        <taxon>Daphniidae</taxon>
        <taxon>Daphnia</taxon>
        <taxon>Daphnia similis group</taxon>
    </lineage>
</organism>
<evidence type="ECO:0000256" key="1">
    <source>
        <dbReference type="ARBA" id="ARBA00010290"/>
    </source>
</evidence>
<feature type="binding site" evidence="4">
    <location>
        <begin position="126"/>
        <end position="129"/>
    </location>
    <ligand>
        <name>GTP</name>
        <dbReference type="ChEBI" id="CHEBI:37565"/>
    </ligand>
</feature>
<dbReference type="GO" id="GO:0005525">
    <property type="term" value="F:GTP binding"/>
    <property type="evidence" value="ECO:0007669"/>
    <property type="project" value="UniProtKB-KW"/>
</dbReference>
<comment type="caution">
    <text evidence="7">The sequence shown here is derived from an EMBL/GenBank/DDBJ whole genome shotgun (WGS) entry which is preliminary data.</text>
</comment>
<dbReference type="InterPro" id="IPR024156">
    <property type="entry name" value="Small_GTPase_ARF"/>
</dbReference>
<evidence type="ECO:0000256" key="3">
    <source>
        <dbReference type="ARBA" id="ARBA00023134"/>
    </source>
</evidence>
<dbReference type="AlphaFoldDB" id="A0AAD5PU33"/>
<dbReference type="GO" id="GO:0046872">
    <property type="term" value="F:metal ion binding"/>
    <property type="evidence" value="ECO:0007669"/>
    <property type="project" value="UniProtKB-KW"/>
</dbReference>
<dbReference type="InterPro" id="IPR006689">
    <property type="entry name" value="Small_GTPase_ARF/SAR"/>
</dbReference>
<dbReference type="Pfam" id="PF00025">
    <property type="entry name" value="Arf"/>
    <property type="match status" value="1"/>
</dbReference>
<sequence>MGTTVSNLFSSFSRKKQMRIVMIGQPSSGKTTILYHLKSGKIVTTIPTTSFNLETLEHKNIRIDVWDIGGGDKIRRLWPHYLRDAQGIIFVVDSKDTEMLQEVWGDLKLMLQDEGLRNVPILLYANKQDLVESMSVYELADTLDVNRHLAGRRWHIQSASALQGNGLRAGFLWLVNELNKSATIK</sequence>
<dbReference type="SMART" id="SM00175">
    <property type="entry name" value="RAB"/>
    <property type="match status" value="1"/>
</dbReference>
<feature type="binding site" evidence="4">
    <location>
        <position position="70"/>
    </location>
    <ligand>
        <name>GTP</name>
        <dbReference type="ChEBI" id="CHEBI:37565"/>
    </ligand>
</feature>
<accession>A0AAD5PU33</accession>
<proteinExistence type="inferred from homology"/>
<dbReference type="SUPFAM" id="SSF52540">
    <property type="entry name" value="P-loop containing nucleoside triphosphate hydrolases"/>
    <property type="match status" value="1"/>
</dbReference>
<dbReference type="SMART" id="SM00177">
    <property type="entry name" value="ARF"/>
    <property type="match status" value="1"/>
</dbReference>
<dbReference type="CDD" id="cd00878">
    <property type="entry name" value="Arf_Arl"/>
    <property type="match status" value="1"/>
</dbReference>
<dbReference type="GO" id="GO:0003924">
    <property type="term" value="F:GTPase activity"/>
    <property type="evidence" value="ECO:0007669"/>
    <property type="project" value="InterPro"/>
</dbReference>
<feature type="binding site" evidence="5">
    <location>
        <position position="48"/>
    </location>
    <ligand>
        <name>Mg(2+)</name>
        <dbReference type="ChEBI" id="CHEBI:18420"/>
    </ligand>
</feature>
<keyword evidence="5" id="KW-0460">Magnesium</keyword>
<dbReference type="SMART" id="SM00178">
    <property type="entry name" value="SAR"/>
    <property type="match status" value="1"/>
</dbReference>
<name>A0AAD5PU33_9CRUS</name>
<dbReference type="PRINTS" id="PR00328">
    <property type="entry name" value="SAR1GTPBP"/>
</dbReference>
<dbReference type="FunFam" id="3.40.50.300:FF:000412">
    <property type="entry name" value="ADP-ribosylation factor 1"/>
    <property type="match status" value="1"/>
</dbReference>
<dbReference type="GO" id="GO:0051649">
    <property type="term" value="P:establishment of localization in cell"/>
    <property type="evidence" value="ECO:0007669"/>
    <property type="project" value="UniProtKB-ARBA"/>
</dbReference>
<evidence type="ECO:0000256" key="6">
    <source>
        <dbReference type="RuleBase" id="RU003925"/>
    </source>
</evidence>
<keyword evidence="5" id="KW-0479">Metal-binding</keyword>